<comment type="caution">
    <text evidence="6">The sequence shown here is derived from an EMBL/GenBank/DDBJ whole genome shotgun (WGS) entry which is preliminary data.</text>
</comment>
<feature type="domain" description="ABC transporter" evidence="5">
    <location>
        <begin position="7"/>
        <end position="223"/>
    </location>
</feature>
<dbReference type="STRING" id="456.Ljor_1137"/>
<dbReference type="GO" id="GO:0016887">
    <property type="term" value="F:ATP hydrolysis activity"/>
    <property type="evidence" value="ECO:0007669"/>
    <property type="project" value="InterPro"/>
</dbReference>
<dbReference type="PANTHER" id="PTHR42734:SF17">
    <property type="entry name" value="METAL TRANSPORT SYSTEM ATP-BINDING PROTEIN TM_0124-RELATED"/>
    <property type="match status" value="1"/>
</dbReference>
<dbReference type="InterPro" id="IPR050153">
    <property type="entry name" value="Metal_Ion_Import_ABC"/>
</dbReference>
<keyword evidence="4 6" id="KW-0067">ATP-binding</keyword>
<dbReference type="Proteomes" id="UP000055035">
    <property type="component" value="Unassembled WGS sequence"/>
</dbReference>
<evidence type="ECO:0000313" key="6">
    <source>
        <dbReference type="EMBL" id="KTD16831.1"/>
    </source>
</evidence>
<evidence type="ECO:0000313" key="7">
    <source>
        <dbReference type="Proteomes" id="UP000055035"/>
    </source>
</evidence>
<proteinExistence type="inferred from homology"/>
<evidence type="ECO:0000256" key="2">
    <source>
        <dbReference type="ARBA" id="ARBA00022448"/>
    </source>
</evidence>
<name>A0A0W0V9S1_9GAMM</name>
<dbReference type="InterPro" id="IPR003593">
    <property type="entry name" value="AAA+_ATPase"/>
</dbReference>
<dbReference type="AlphaFoldDB" id="A0A0W0V9S1"/>
<keyword evidence="7" id="KW-1185">Reference proteome</keyword>
<comment type="similarity">
    <text evidence="1">Belongs to the ABC transporter superfamily.</text>
</comment>
<dbReference type="OrthoDB" id="6461291at2"/>
<gene>
    <name evidence="6" type="ORF">Ljor_1137</name>
</gene>
<evidence type="ECO:0000259" key="5">
    <source>
        <dbReference type="PROSITE" id="PS50893"/>
    </source>
</evidence>
<keyword evidence="2" id="KW-0813">Transport</keyword>
<dbReference type="PATRIC" id="fig|456.5.peg.1212"/>
<evidence type="ECO:0000256" key="4">
    <source>
        <dbReference type="ARBA" id="ARBA00022840"/>
    </source>
</evidence>
<dbReference type="EMBL" id="LNYJ01000011">
    <property type="protein sequence ID" value="KTD16831.1"/>
    <property type="molecule type" value="Genomic_DNA"/>
</dbReference>
<dbReference type="GO" id="GO:0005524">
    <property type="term" value="F:ATP binding"/>
    <property type="evidence" value="ECO:0007669"/>
    <property type="project" value="UniProtKB-KW"/>
</dbReference>
<accession>A0A0W0V9S1</accession>
<organism evidence="6 7">
    <name type="scientific">Legionella jordanis</name>
    <dbReference type="NCBI Taxonomy" id="456"/>
    <lineage>
        <taxon>Bacteria</taxon>
        <taxon>Pseudomonadati</taxon>
        <taxon>Pseudomonadota</taxon>
        <taxon>Gammaproteobacteria</taxon>
        <taxon>Legionellales</taxon>
        <taxon>Legionellaceae</taxon>
        <taxon>Legionella</taxon>
    </lineage>
</organism>
<dbReference type="SUPFAM" id="SSF52540">
    <property type="entry name" value="P-loop containing nucleoside triphosphate hydrolases"/>
    <property type="match status" value="1"/>
</dbReference>
<evidence type="ECO:0000256" key="1">
    <source>
        <dbReference type="ARBA" id="ARBA00005417"/>
    </source>
</evidence>
<dbReference type="RefSeq" id="WP_058470657.1">
    <property type="nucleotide sequence ID" value="NZ_CAAAIC010000002.1"/>
</dbReference>
<keyword evidence="3" id="KW-0547">Nucleotide-binding</keyword>
<dbReference type="PROSITE" id="PS50893">
    <property type="entry name" value="ABC_TRANSPORTER_2"/>
    <property type="match status" value="1"/>
</dbReference>
<protein>
    <submittedName>
        <fullName evidence="6">ABC transporter ATP-binding protein</fullName>
    </submittedName>
</protein>
<reference evidence="6 7" key="1">
    <citation type="submission" date="2015-11" db="EMBL/GenBank/DDBJ databases">
        <title>Genomic analysis of 38 Legionella species identifies large and diverse effector repertoires.</title>
        <authorList>
            <person name="Burstein D."/>
            <person name="Amaro F."/>
            <person name="Zusman T."/>
            <person name="Lifshitz Z."/>
            <person name="Cohen O."/>
            <person name="Gilbert J.A."/>
            <person name="Pupko T."/>
            <person name="Shuman H.A."/>
            <person name="Segal G."/>
        </authorList>
    </citation>
    <scope>NUCLEOTIDE SEQUENCE [LARGE SCALE GENOMIC DNA]</scope>
    <source>
        <strain evidence="6 7">BL-540</strain>
    </source>
</reference>
<dbReference type="Gene3D" id="3.40.50.300">
    <property type="entry name" value="P-loop containing nucleotide triphosphate hydrolases"/>
    <property type="match status" value="1"/>
</dbReference>
<dbReference type="PANTHER" id="PTHR42734">
    <property type="entry name" value="METAL TRANSPORT SYSTEM ATP-BINDING PROTEIN TM_0124-RELATED"/>
    <property type="match status" value="1"/>
</dbReference>
<dbReference type="InterPro" id="IPR003439">
    <property type="entry name" value="ABC_transporter-like_ATP-bd"/>
</dbReference>
<dbReference type="SMART" id="SM00382">
    <property type="entry name" value="AAA"/>
    <property type="match status" value="1"/>
</dbReference>
<dbReference type="InterPro" id="IPR027417">
    <property type="entry name" value="P-loop_NTPase"/>
</dbReference>
<dbReference type="Pfam" id="PF00005">
    <property type="entry name" value="ABC_tran"/>
    <property type="match status" value="1"/>
</dbReference>
<sequence length="230" mass="25808">MDNNTLLTINNLTVKLDDRLVIDGLSFSLNKNDIISILGPNGSGKTVLLKCLLGLLPFSGTITWKKGVKIGYVPQRLPFIKEIPLNVGEFFLLKKTTNSEIINTLHEVGFDKEIYNRKIGYLSSGQFQRLLIAWSLIGNPDVLLFDEPTTGIDIGGEETIYNLLESLKNKNWYNAMLLVTHDLNVVYQFSNQVICLNKQAVCIGPPNEVLTPENLQNLYGGGIKFYKHKH</sequence>
<evidence type="ECO:0000256" key="3">
    <source>
        <dbReference type="ARBA" id="ARBA00022741"/>
    </source>
</evidence>